<gene>
    <name evidence="2" type="ORF">M7I_0708</name>
</gene>
<feature type="region of interest" description="Disordered" evidence="1">
    <location>
        <begin position="291"/>
        <end position="328"/>
    </location>
</feature>
<dbReference type="Proteomes" id="UP000005446">
    <property type="component" value="Unassembled WGS sequence"/>
</dbReference>
<accession>H0EE39</accession>
<evidence type="ECO:0000313" key="2">
    <source>
        <dbReference type="EMBL" id="EHL03197.1"/>
    </source>
</evidence>
<feature type="region of interest" description="Disordered" evidence="1">
    <location>
        <begin position="361"/>
        <end position="402"/>
    </location>
</feature>
<keyword evidence="3" id="KW-1185">Reference proteome</keyword>
<organism evidence="2 3">
    <name type="scientific">Glarea lozoyensis (strain ATCC 74030 / MF5533)</name>
    <dbReference type="NCBI Taxonomy" id="1104152"/>
    <lineage>
        <taxon>Eukaryota</taxon>
        <taxon>Fungi</taxon>
        <taxon>Dikarya</taxon>
        <taxon>Ascomycota</taxon>
        <taxon>Pezizomycotina</taxon>
        <taxon>Leotiomycetes</taxon>
        <taxon>Helotiales</taxon>
        <taxon>Helotiaceae</taxon>
        <taxon>Glarea</taxon>
    </lineage>
</organism>
<dbReference type="EMBL" id="AGUE01000012">
    <property type="protein sequence ID" value="EHL03197.1"/>
    <property type="molecule type" value="Genomic_DNA"/>
</dbReference>
<sequence>MGRIYGTSDETHFEFSRSPIQQVHAGHFFFGRLILRLNIIWSSVQLKDKITFIAVDAFERSQPPSQRGRVVMLEARPVCSGATGRNGKIEAIKIARLEYANIRATHQFAAEHKIDCESRSCDTVDAIYDPVQWEECASAVKLMKDCFTEPGDAEGIYRYHLWTPEEAKEKFHIQGTGPDGEPLTGLVNTFSFVYKNGFDYMIPRPAGTEFEGDIIIGGGLFRTPDNGLEEHVPIFMRVPQPILAIPGVKINLKVGSDRSGPELWDILLTDSLIRINPALNHQNAFPQPIITVPSTSRIPTPQRQPPQSSQHREKQTTKTPNATRDSTTACTQCPVQTMANIAEQVADLTYLVDSPIATPYPSGSNGSLAQLEMNGGRQSSSAESPADGGGKKRKVDEYASAV</sequence>
<dbReference type="HOGENOM" id="CLU_685202_0_0_1"/>
<evidence type="ECO:0000313" key="3">
    <source>
        <dbReference type="Proteomes" id="UP000005446"/>
    </source>
</evidence>
<dbReference type="OrthoDB" id="429143at2759"/>
<name>H0EE39_GLAL7</name>
<feature type="compositionally biased region" description="Polar residues" evidence="1">
    <location>
        <begin position="317"/>
        <end position="328"/>
    </location>
</feature>
<dbReference type="InParanoid" id="H0EE39"/>
<comment type="caution">
    <text evidence="2">The sequence shown here is derived from an EMBL/GenBank/DDBJ whole genome shotgun (WGS) entry which is preliminary data.</text>
</comment>
<proteinExistence type="predicted"/>
<evidence type="ECO:0000256" key="1">
    <source>
        <dbReference type="SAM" id="MobiDB-lite"/>
    </source>
</evidence>
<dbReference type="AlphaFoldDB" id="H0EE39"/>
<reference evidence="2 3" key="1">
    <citation type="journal article" date="2012" name="Eukaryot. Cell">
        <title>Genome sequence of the fungus Glarea lozoyensis: the first genome sequence of a species from the Helotiaceae family.</title>
        <authorList>
            <person name="Youssar L."/>
            <person name="Gruening B.A."/>
            <person name="Erxleben A."/>
            <person name="Guenther S."/>
            <person name="Huettel W."/>
        </authorList>
    </citation>
    <scope>NUCLEOTIDE SEQUENCE [LARGE SCALE GENOMIC DNA]</scope>
    <source>
        <strain evidence="3">ATCC 74030 / MF5533</strain>
    </source>
</reference>
<protein>
    <submittedName>
        <fullName evidence="2">Uncharacterized protein</fullName>
    </submittedName>
</protein>
<feature type="compositionally biased region" description="Low complexity" evidence="1">
    <location>
        <begin position="295"/>
        <end position="309"/>
    </location>
</feature>